<protein>
    <submittedName>
        <fullName evidence="1">Uncharacterized protein</fullName>
    </submittedName>
</protein>
<name>A0A371DX80_9APHY</name>
<reference evidence="1 2" key="1">
    <citation type="journal article" date="2018" name="Biotechnol. Biofuels">
        <title>Integrative visual omics of the white-rot fungus Polyporus brumalis exposes the biotechnological potential of its oxidative enzymes for delignifying raw plant biomass.</title>
        <authorList>
            <person name="Miyauchi S."/>
            <person name="Rancon A."/>
            <person name="Drula E."/>
            <person name="Hage H."/>
            <person name="Chaduli D."/>
            <person name="Favel A."/>
            <person name="Grisel S."/>
            <person name="Henrissat B."/>
            <person name="Herpoel-Gimbert I."/>
            <person name="Ruiz-Duenas F.J."/>
            <person name="Chevret D."/>
            <person name="Hainaut M."/>
            <person name="Lin J."/>
            <person name="Wang M."/>
            <person name="Pangilinan J."/>
            <person name="Lipzen A."/>
            <person name="Lesage-Meessen L."/>
            <person name="Navarro D."/>
            <person name="Riley R."/>
            <person name="Grigoriev I.V."/>
            <person name="Zhou S."/>
            <person name="Raouche S."/>
            <person name="Rosso M.N."/>
        </authorList>
    </citation>
    <scope>NUCLEOTIDE SEQUENCE [LARGE SCALE GENOMIC DNA]</scope>
    <source>
        <strain evidence="1 2">BRFM 1820</strain>
    </source>
</reference>
<dbReference type="Proteomes" id="UP000256964">
    <property type="component" value="Unassembled WGS sequence"/>
</dbReference>
<evidence type="ECO:0000313" key="1">
    <source>
        <dbReference type="EMBL" id="RDX57153.1"/>
    </source>
</evidence>
<keyword evidence="2" id="KW-1185">Reference proteome</keyword>
<evidence type="ECO:0000313" key="2">
    <source>
        <dbReference type="Proteomes" id="UP000256964"/>
    </source>
</evidence>
<dbReference type="EMBL" id="KZ857379">
    <property type="protein sequence ID" value="RDX57153.1"/>
    <property type="molecule type" value="Genomic_DNA"/>
</dbReference>
<organism evidence="1 2">
    <name type="scientific">Lentinus brumalis</name>
    <dbReference type="NCBI Taxonomy" id="2498619"/>
    <lineage>
        <taxon>Eukaryota</taxon>
        <taxon>Fungi</taxon>
        <taxon>Dikarya</taxon>
        <taxon>Basidiomycota</taxon>
        <taxon>Agaricomycotina</taxon>
        <taxon>Agaricomycetes</taxon>
        <taxon>Polyporales</taxon>
        <taxon>Polyporaceae</taxon>
        <taxon>Lentinus</taxon>
    </lineage>
</organism>
<dbReference type="AlphaFoldDB" id="A0A371DX80"/>
<sequence>MADTPRKARILRPRGLPVADCERDRREGPRVIAPDTLVGVSRCGVRSAGSMEHRSLAVVRHHSTVGICSRPARELNTTRGPAPGLGAFPVCRVRVCRHKYVICRRGTNCSTYQALSYQVRAPKQDTPSHTCLPAQKRPPVTVTVGRWEASDRLSNQACRAVGVRLVAGPLYRRPT</sequence>
<accession>A0A371DX80</accession>
<gene>
    <name evidence="1" type="ORF">OH76DRAFT_19388</name>
</gene>
<proteinExistence type="predicted"/>